<evidence type="ECO:0000256" key="2">
    <source>
        <dbReference type="ARBA" id="ARBA00022448"/>
    </source>
</evidence>
<dbReference type="CDD" id="cd13603">
    <property type="entry name" value="PBP2_TRAP_Siap_TeaA_like"/>
    <property type="match status" value="1"/>
</dbReference>
<dbReference type="GO" id="GO:0030288">
    <property type="term" value="C:outer membrane-bounded periplasmic space"/>
    <property type="evidence" value="ECO:0007669"/>
    <property type="project" value="InterPro"/>
</dbReference>
<dbReference type="EMBL" id="AP028679">
    <property type="protein sequence ID" value="BEQ16936.1"/>
    <property type="molecule type" value="Genomic_DNA"/>
</dbReference>
<dbReference type="InterPro" id="IPR038404">
    <property type="entry name" value="TRAP_DctP_sf"/>
</dbReference>
<protein>
    <submittedName>
        <fullName evidence="5">C4-dicarboxylate ABC transporter</fullName>
    </submittedName>
</protein>
<reference evidence="6" key="1">
    <citation type="journal article" date="2023" name="Arch. Microbiol.">
        <title>Desulfoferula mesophilus gen. nov. sp. nov., a mesophilic sulfate-reducing bacterium isolated from a brackish lake sediment.</title>
        <authorList>
            <person name="Watanabe T."/>
            <person name="Yabe T."/>
            <person name="Tsuji J.M."/>
            <person name="Fukui M."/>
        </authorList>
    </citation>
    <scope>NUCLEOTIDE SEQUENCE [LARGE SCALE GENOMIC DNA]</scope>
    <source>
        <strain evidence="6">12FAK</strain>
    </source>
</reference>
<dbReference type="KEGG" id="dmp:FAK_40020"/>
<dbReference type="PANTHER" id="PTHR33376">
    <property type="match status" value="1"/>
</dbReference>
<evidence type="ECO:0000256" key="3">
    <source>
        <dbReference type="ARBA" id="ARBA00022729"/>
    </source>
</evidence>
<dbReference type="InterPro" id="IPR018389">
    <property type="entry name" value="DctP_fam"/>
</dbReference>
<dbReference type="Proteomes" id="UP001366166">
    <property type="component" value="Chromosome"/>
</dbReference>
<keyword evidence="6" id="KW-1185">Reference proteome</keyword>
<feature type="chain" id="PRO_5043851934" evidence="4">
    <location>
        <begin position="25"/>
        <end position="359"/>
    </location>
</feature>
<dbReference type="GO" id="GO:0055085">
    <property type="term" value="P:transmembrane transport"/>
    <property type="evidence" value="ECO:0007669"/>
    <property type="project" value="InterPro"/>
</dbReference>
<proteinExistence type="inferred from homology"/>
<dbReference type="InterPro" id="IPR004682">
    <property type="entry name" value="TRAP_DctP"/>
</dbReference>
<feature type="signal peptide" evidence="4">
    <location>
        <begin position="1"/>
        <end position="24"/>
    </location>
</feature>
<keyword evidence="3 4" id="KW-0732">Signal</keyword>
<sequence length="359" mass="40010">MKRSIVALLLAGLLVLALVGAAAAADKPIVIRLGHGSEGEMRMPGAGRTAGVLAFANYVEAATNGGITFEIHPNYSLGGVRAMIEQCQTGVIQMVGTYTSIMVPFAPEVAVTQIPYLFKDNRVAWKVMAGPVGKELTELFLKNTGLRVLIWPEGSGYRNLYTKDKLVKSVADLKGMKVRVPENPGLLAMFRAYGARTVTVNWKELYTALQTGMAQACETELYSMYSVKLYEVCKNITMTRHSYNLHPLMINEKFFRSLSPEYQKIILRGADICREVMNSYSYATEIAVVEALKKQGCKFYYPTDAQLEEFKKLGQKPYIDFTVRKIGENGQKWVDKIFAASKKAEEELAQEIQTQLNIK</sequence>
<evidence type="ECO:0000313" key="6">
    <source>
        <dbReference type="Proteomes" id="UP001366166"/>
    </source>
</evidence>
<dbReference type="Gene3D" id="3.40.190.170">
    <property type="entry name" value="Bacterial extracellular solute-binding protein, family 7"/>
    <property type="match status" value="1"/>
</dbReference>
<dbReference type="NCBIfam" id="TIGR00787">
    <property type="entry name" value="dctP"/>
    <property type="match status" value="1"/>
</dbReference>
<organism evidence="5 6">
    <name type="scientific">Desulfoferula mesophila</name>
    <dbReference type="NCBI Taxonomy" id="3058419"/>
    <lineage>
        <taxon>Bacteria</taxon>
        <taxon>Pseudomonadati</taxon>
        <taxon>Thermodesulfobacteriota</taxon>
        <taxon>Desulfarculia</taxon>
        <taxon>Desulfarculales</taxon>
        <taxon>Desulfarculaceae</taxon>
        <taxon>Desulfoferula</taxon>
    </lineage>
</organism>
<gene>
    <name evidence="5" type="ORF">FAK_40020</name>
</gene>
<dbReference type="PANTHER" id="PTHR33376:SF7">
    <property type="entry name" value="C4-DICARBOXYLATE-BINDING PROTEIN DCTB"/>
    <property type="match status" value="1"/>
</dbReference>
<name>A0AAU9EIJ4_9BACT</name>
<evidence type="ECO:0000256" key="4">
    <source>
        <dbReference type="SAM" id="SignalP"/>
    </source>
</evidence>
<evidence type="ECO:0000256" key="1">
    <source>
        <dbReference type="ARBA" id="ARBA00009023"/>
    </source>
</evidence>
<dbReference type="PIRSF" id="PIRSF006470">
    <property type="entry name" value="DctB"/>
    <property type="match status" value="1"/>
</dbReference>
<dbReference type="RefSeq" id="WP_338603491.1">
    <property type="nucleotide sequence ID" value="NZ_AP028679.1"/>
</dbReference>
<dbReference type="Pfam" id="PF03480">
    <property type="entry name" value="DctP"/>
    <property type="match status" value="1"/>
</dbReference>
<dbReference type="AlphaFoldDB" id="A0AAU9EIJ4"/>
<accession>A0AAU9EIJ4</accession>
<dbReference type="NCBIfam" id="NF037995">
    <property type="entry name" value="TRAP_S1"/>
    <property type="match status" value="1"/>
</dbReference>
<evidence type="ECO:0000313" key="5">
    <source>
        <dbReference type="EMBL" id="BEQ16936.1"/>
    </source>
</evidence>
<keyword evidence="2" id="KW-0813">Transport</keyword>
<comment type="similarity">
    <text evidence="1">Belongs to the bacterial solute-binding protein 7 family.</text>
</comment>